<evidence type="ECO:0000256" key="3">
    <source>
        <dbReference type="ARBA" id="ARBA00023163"/>
    </source>
</evidence>
<dbReference type="Gene3D" id="3.40.1410.10">
    <property type="entry name" value="Chorismate lyase-like"/>
    <property type="match status" value="1"/>
</dbReference>
<dbReference type="GO" id="GO:0003677">
    <property type="term" value="F:DNA binding"/>
    <property type="evidence" value="ECO:0007669"/>
    <property type="project" value="UniProtKB-KW"/>
</dbReference>
<keyword evidence="3" id="KW-0804">Transcription</keyword>
<dbReference type="Pfam" id="PF07702">
    <property type="entry name" value="UTRA"/>
    <property type="match status" value="1"/>
</dbReference>
<dbReference type="InterPro" id="IPR011663">
    <property type="entry name" value="UTRA"/>
</dbReference>
<sequence>MVMEFKYNEKRPVYSQLVDVLRKEIKNNYQPNDKLLSEREIMRKYAVSRNTVRGALSELENIGYIYRQRGKGTFVANMIDYTQKIGDEYSFTEQMKSMGRKPETRILEMYQRDADEYFSQKLKVPVGTCLIKLKRLRLADGQPIMIDRTYLPQAKFPNLSRDDLELKQRSLYAIFLEDYGEKVKVADERLSVGIISDEDAKLLNVASNTAGFLARRTTYNHKNEIIEYTISSARGDQFVYNIKYRH</sequence>
<evidence type="ECO:0000256" key="1">
    <source>
        <dbReference type="ARBA" id="ARBA00023015"/>
    </source>
</evidence>
<accession>E0NH17</accession>
<evidence type="ECO:0000313" key="6">
    <source>
        <dbReference type="Proteomes" id="UP000004470"/>
    </source>
</evidence>
<dbReference type="InterPro" id="IPR036388">
    <property type="entry name" value="WH-like_DNA-bd_sf"/>
</dbReference>
<dbReference type="HOGENOM" id="CLU_063236_2_1_9"/>
<keyword evidence="1" id="KW-0805">Transcription regulation</keyword>
<dbReference type="InterPro" id="IPR036390">
    <property type="entry name" value="WH_DNA-bd_sf"/>
</dbReference>
<gene>
    <name evidence="5" type="ORF">HMPREF0623_1214</name>
</gene>
<organism evidence="5 6">
    <name type="scientific">Pediococcus acidilactici DSM 20284</name>
    <dbReference type="NCBI Taxonomy" id="862514"/>
    <lineage>
        <taxon>Bacteria</taxon>
        <taxon>Bacillati</taxon>
        <taxon>Bacillota</taxon>
        <taxon>Bacilli</taxon>
        <taxon>Lactobacillales</taxon>
        <taxon>Lactobacillaceae</taxon>
        <taxon>Pediococcus</taxon>
        <taxon>Pediococcus acidilactici group</taxon>
    </lineage>
</organism>
<dbReference type="SUPFAM" id="SSF46785">
    <property type="entry name" value="Winged helix' DNA-binding domain"/>
    <property type="match status" value="1"/>
</dbReference>
<evidence type="ECO:0000256" key="2">
    <source>
        <dbReference type="ARBA" id="ARBA00023125"/>
    </source>
</evidence>
<dbReference type="CDD" id="cd07377">
    <property type="entry name" value="WHTH_GntR"/>
    <property type="match status" value="1"/>
</dbReference>
<dbReference type="AlphaFoldDB" id="E0NH17"/>
<dbReference type="SUPFAM" id="SSF64288">
    <property type="entry name" value="Chorismate lyase-like"/>
    <property type="match status" value="1"/>
</dbReference>
<name>E0NH17_PEDAC</name>
<dbReference type="EMBL" id="AEEG01000004">
    <property type="protein sequence ID" value="EFL95477.1"/>
    <property type="molecule type" value="Genomic_DNA"/>
</dbReference>
<evidence type="ECO:0000313" key="5">
    <source>
        <dbReference type="EMBL" id="EFL95477.1"/>
    </source>
</evidence>
<feature type="domain" description="HTH gntR-type" evidence="4">
    <location>
        <begin position="11"/>
        <end position="78"/>
    </location>
</feature>
<keyword evidence="2" id="KW-0238">DNA-binding</keyword>
<dbReference type="GO" id="GO:0003700">
    <property type="term" value="F:DNA-binding transcription factor activity"/>
    <property type="evidence" value="ECO:0007669"/>
    <property type="project" value="InterPro"/>
</dbReference>
<dbReference type="InterPro" id="IPR000524">
    <property type="entry name" value="Tscrpt_reg_HTH_GntR"/>
</dbReference>
<dbReference type="PROSITE" id="PS50949">
    <property type="entry name" value="HTH_GNTR"/>
    <property type="match status" value="1"/>
</dbReference>
<keyword evidence="6" id="KW-1185">Reference proteome</keyword>
<dbReference type="SMART" id="SM00866">
    <property type="entry name" value="UTRA"/>
    <property type="match status" value="1"/>
</dbReference>
<evidence type="ECO:0000259" key="4">
    <source>
        <dbReference type="PROSITE" id="PS50949"/>
    </source>
</evidence>
<proteinExistence type="predicted"/>
<comment type="caution">
    <text evidence="5">The sequence shown here is derived from an EMBL/GenBank/DDBJ whole genome shotgun (WGS) entry which is preliminary data.</text>
</comment>
<dbReference type="InterPro" id="IPR028978">
    <property type="entry name" value="Chorismate_lyase_/UTRA_dom_sf"/>
</dbReference>
<dbReference type="PANTHER" id="PTHR44846:SF1">
    <property type="entry name" value="MANNOSYL-D-GLYCERATE TRANSPORT_METABOLISM SYSTEM REPRESSOR MNGR-RELATED"/>
    <property type="match status" value="1"/>
</dbReference>
<protein>
    <submittedName>
        <fullName evidence="5">UbiC transcription regulator-associated domain protein</fullName>
    </submittedName>
</protein>
<dbReference type="Proteomes" id="UP000004470">
    <property type="component" value="Unassembled WGS sequence"/>
</dbReference>
<dbReference type="SMART" id="SM00345">
    <property type="entry name" value="HTH_GNTR"/>
    <property type="match status" value="1"/>
</dbReference>
<dbReference type="InterPro" id="IPR050679">
    <property type="entry name" value="Bact_HTH_transcr_reg"/>
</dbReference>
<dbReference type="Gene3D" id="1.10.10.10">
    <property type="entry name" value="Winged helix-like DNA-binding domain superfamily/Winged helix DNA-binding domain"/>
    <property type="match status" value="1"/>
</dbReference>
<dbReference type="PANTHER" id="PTHR44846">
    <property type="entry name" value="MANNOSYL-D-GLYCERATE TRANSPORT/METABOLISM SYSTEM REPRESSOR MNGR-RELATED"/>
    <property type="match status" value="1"/>
</dbReference>
<dbReference type="eggNOG" id="COG2188">
    <property type="taxonomic scope" value="Bacteria"/>
</dbReference>
<reference evidence="5" key="1">
    <citation type="submission" date="2010-07" db="EMBL/GenBank/DDBJ databases">
        <authorList>
            <person name="Muzny D."/>
            <person name="Qin X."/>
            <person name="Deng J."/>
            <person name="Jiang H."/>
            <person name="Liu Y."/>
            <person name="Qu J."/>
            <person name="Song X.-Z."/>
            <person name="Zhang L."/>
            <person name="Thornton R."/>
            <person name="Coyle M."/>
            <person name="Francisco L."/>
            <person name="Jackson L."/>
            <person name="Javaid M."/>
            <person name="Korchina V."/>
            <person name="Kovar C."/>
            <person name="Mata R."/>
            <person name="Mathew T."/>
            <person name="Ngo R."/>
            <person name="Nguyen L."/>
            <person name="Nguyen N."/>
            <person name="Okwuonu G."/>
            <person name="Ongeri F."/>
            <person name="Pham C."/>
            <person name="Simmons D."/>
            <person name="Wilczek-Boney K."/>
            <person name="Hale W."/>
            <person name="Jakkamsetti A."/>
            <person name="Pham P."/>
            <person name="Ruth R."/>
            <person name="San Lucas F."/>
            <person name="Warren J."/>
            <person name="Zhang J."/>
            <person name="Zhao Z."/>
            <person name="Zhou C."/>
            <person name="Zhu D."/>
            <person name="Lee S."/>
            <person name="Bess C."/>
            <person name="Blankenburg K."/>
            <person name="Forbes L."/>
            <person name="Fu Q."/>
            <person name="Gubbala S."/>
            <person name="Hirani K."/>
            <person name="Jayaseelan J.C."/>
            <person name="Lara F."/>
            <person name="Munidasa M."/>
            <person name="Palculict T."/>
            <person name="Patil S."/>
            <person name="Pu L.-L."/>
            <person name="Saada N."/>
            <person name="Tang L."/>
            <person name="Weissenberger G."/>
            <person name="Zhu Y."/>
            <person name="Hemphill L."/>
            <person name="Shang Y."/>
            <person name="Youmans B."/>
            <person name="Ayvaz T."/>
            <person name="Ross M."/>
            <person name="Santibanez J."/>
            <person name="Aqrawi P."/>
            <person name="Gross S."/>
            <person name="Joshi V."/>
            <person name="Fowler G."/>
            <person name="Nazareth L."/>
            <person name="Reid J."/>
            <person name="Worley K."/>
            <person name="Petrosino J."/>
            <person name="Highlander S."/>
            <person name="Gibbs R."/>
        </authorList>
    </citation>
    <scope>NUCLEOTIDE SEQUENCE [LARGE SCALE GENOMIC DNA]</scope>
    <source>
        <strain evidence="5">DSM 20284</strain>
    </source>
</reference>
<dbReference type="GO" id="GO:0045892">
    <property type="term" value="P:negative regulation of DNA-templated transcription"/>
    <property type="evidence" value="ECO:0007669"/>
    <property type="project" value="TreeGrafter"/>
</dbReference>
<dbReference type="Pfam" id="PF00392">
    <property type="entry name" value="GntR"/>
    <property type="match status" value="1"/>
</dbReference>
<dbReference type="PRINTS" id="PR00035">
    <property type="entry name" value="HTHGNTR"/>
</dbReference>